<dbReference type="Gene3D" id="3.40.50.10140">
    <property type="entry name" value="Toll/interleukin-1 receptor homology (TIR) domain"/>
    <property type="match status" value="1"/>
</dbReference>
<dbReference type="InterPro" id="IPR035897">
    <property type="entry name" value="Toll_tir_struct_dom_sf"/>
</dbReference>
<reference evidence="2 3" key="1">
    <citation type="submission" date="2021-08" db="EMBL/GenBank/DDBJ databases">
        <title>Comparative Genomics Analysis of the Genus Qipengyuania Reveals Extensive Genetic Diversity and Metabolic Versatility, Including the Description of Fifteen Novel Species.</title>
        <authorList>
            <person name="Liu Y."/>
        </authorList>
    </citation>
    <scope>NUCLEOTIDE SEQUENCE [LARGE SCALE GENOMIC DNA]</scope>
    <source>
        <strain evidence="2 3">1XM2-8</strain>
    </source>
</reference>
<dbReference type="InterPro" id="IPR011990">
    <property type="entry name" value="TPR-like_helical_dom_sf"/>
</dbReference>
<dbReference type="Proteomes" id="UP000824280">
    <property type="component" value="Chromosome"/>
</dbReference>
<protein>
    <submittedName>
        <fullName evidence="2">TIR domain-containing protein</fullName>
    </submittedName>
</protein>
<organism evidence="2 3">
    <name type="scientific">Qipengyuania psychrotolerans</name>
    <dbReference type="NCBI Taxonomy" id="2867238"/>
    <lineage>
        <taxon>Bacteria</taxon>
        <taxon>Pseudomonadati</taxon>
        <taxon>Pseudomonadota</taxon>
        <taxon>Alphaproteobacteria</taxon>
        <taxon>Sphingomonadales</taxon>
        <taxon>Erythrobacteraceae</taxon>
        <taxon>Qipengyuania</taxon>
    </lineage>
</organism>
<dbReference type="EMBL" id="CP081297">
    <property type="protein sequence ID" value="QZD86140.1"/>
    <property type="molecule type" value="Genomic_DNA"/>
</dbReference>
<proteinExistence type="predicted"/>
<dbReference type="Pfam" id="PF13432">
    <property type="entry name" value="TPR_16"/>
    <property type="match status" value="1"/>
</dbReference>
<dbReference type="InterPro" id="IPR000157">
    <property type="entry name" value="TIR_dom"/>
</dbReference>
<evidence type="ECO:0000313" key="2">
    <source>
        <dbReference type="EMBL" id="QZD86140.1"/>
    </source>
</evidence>
<dbReference type="PANTHER" id="PTHR12558:SF13">
    <property type="entry name" value="CELL DIVISION CYCLE PROTEIN 27 HOMOLOG"/>
    <property type="match status" value="1"/>
</dbReference>
<dbReference type="SUPFAM" id="SSF48452">
    <property type="entry name" value="TPR-like"/>
    <property type="match status" value="1"/>
</dbReference>
<evidence type="ECO:0000313" key="3">
    <source>
        <dbReference type="Proteomes" id="UP000824280"/>
    </source>
</evidence>
<name>A0ABX8ZAW5_9SPHN</name>
<dbReference type="PANTHER" id="PTHR12558">
    <property type="entry name" value="CELL DIVISION CYCLE 16,23,27"/>
    <property type="match status" value="1"/>
</dbReference>
<feature type="domain" description="TIR" evidence="1">
    <location>
        <begin position="1"/>
        <end position="179"/>
    </location>
</feature>
<keyword evidence="3" id="KW-1185">Reference proteome</keyword>
<dbReference type="Pfam" id="PF13676">
    <property type="entry name" value="TIR_2"/>
    <property type="match status" value="1"/>
</dbReference>
<dbReference type="Gene3D" id="1.25.40.10">
    <property type="entry name" value="Tetratricopeptide repeat domain"/>
    <property type="match status" value="1"/>
</dbReference>
<evidence type="ECO:0000259" key="1">
    <source>
        <dbReference type="PROSITE" id="PS50104"/>
    </source>
</evidence>
<accession>A0ABX8ZAW5</accession>
<gene>
    <name evidence="2" type="ORF">K3166_07580</name>
</gene>
<sequence length="640" mass="70934">MADIFISYTRADRAKIERLAGTLATSGYDVWWDRDITGGSEFSAVIERELIAAKTVVVAWSENSLRSHWVRDEAEFARTGEKLVPISLDGVLPPLGFRQIHVLAFEGWNGDRSHSSFRELLASLGKTPSQGTRSRCEEFSPKAPGGSASIAVLPFTNMSSDPEQEYFSDGIAEDILNALSSSTDLLVAGRTSCFALKGKNADVKDIGAQLNVDHVLDGSVRKQGNRVRITAQLIRASDGFQLWSEQYDGTLEDVFDLQDRISGSIVEQLQAVLTSTQDGRVAEQLTDNQEAYDLFLRARALVNKVWGDDTLTRAVKILEQTVELDPQFVSAWELLARAHFLVPQFISNNDEKLNYAASEKAARRALDLDPSSDLAQYLVQAASWDGQDIGLFLERIARPVDRATADELVFVGGLTQLILGRVSAALPKFRDALNRDPLSGRMAYNLAECHLELSMFERAEELFNQSIENGFNAGFFGLAKIRMIEGKPDEAINMMMSAYEAIGEGIYPHMRSREQWELVGRAAYAGDQEAQAKVEASIVAMDAEGSLPVNYLVLTVLICEQSAETFFRLYKKKSSPAMHFCIAHSFWQPSDRAHGFRQHPGFKPFAEEIGLVDAWQKFGWPDLARPNPGTDGSNGAWTID</sequence>
<dbReference type="RefSeq" id="WP_221421686.1">
    <property type="nucleotide sequence ID" value="NZ_CP081297.1"/>
</dbReference>
<dbReference type="Gene3D" id="3.40.50.10070">
    <property type="entry name" value="TolB, N-terminal domain"/>
    <property type="match status" value="1"/>
</dbReference>
<dbReference type="SUPFAM" id="SSF52200">
    <property type="entry name" value="Toll/Interleukin receptor TIR domain"/>
    <property type="match status" value="1"/>
</dbReference>
<dbReference type="PROSITE" id="PS50104">
    <property type="entry name" value="TIR"/>
    <property type="match status" value="1"/>
</dbReference>